<feature type="transmembrane region" description="Helical" evidence="1">
    <location>
        <begin position="370"/>
        <end position="392"/>
    </location>
</feature>
<feature type="transmembrane region" description="Helical" evidence="1">
    <location>
        <begin position="232"/>
        <end position="257"/>
    </location>
</feature>
<organism evidence="2 3">
    <name type="scientific">Novispirillum itersonii</name>
    <name type="common">Aquaspirillum itersonii</name>
    <dbReference type="NCBI Taxonomy" id="189"/>
    <lineage>
        <taxon>Bacteria</taxon>
        <taxon>Pseudomonadati</taxon>
        <taxon>Pseudomonadota</taxon>
        <taxon>Alphaproteobacteria</taxon>
        <taxon>Rhodospirillales</taxon>
        <taxon>Novispirillaceae</taxon>
        <taxon>Novispirillum</taxon>
    </lineage>
</organism>
<protein>
    <recommendedName>
        <fullName evidence="4">Glycosyltransferase RgtA/B/C/D-like domain-containing protein</fullName>
    </recommendedName>
</protein>
<evidence type="ECO:0008006" key="4">
    <source>
        <dbReference type="Google" id="ProtNLM"/>
    </source>
</evidence>
<dbReference type="AlphaFoldDB" id="A0A7W9ZEW2"/>
<feature type="transmembrane region" description="Helical" evidence="1">
    <location>
        <begin position="338"/>
        <end position="358"/>
    </location>
</feature>
<dbReference type="Proteomes" id="UP000544872">
    <property type="component" value="Unassembled WGS sequence"/>
</dbReference>
<keyword evidence="1" id="KW-0472">Membrane</keyword>
<feature type="transmembrane region" description="Helical" evidence="1">
    <location>
        <begin position="161"/>
        <end position="180"/>
    </location>
</feature>
<evidence type="ECO:0000313" key="2">
    <source>
        <dbReference type="EMBL" id="MBB6210145.1"/>
    </source>
</evidence>
<proteinExistence type="predicted"/>
<feature type="transmembrane region" description="Helical" evidence="1">
    <location>
        <begin position="192"/>
        <end position="220"/>
    </location>
</feature>
<keyword evidence="1" id="KW-1133">Transmembrane helix</keyword>
<feature type="transmembrane region" description="Helical" evidence="1">
    <location>
        <begin position="80"/>
        <end position="98"/>
    </location>
</feature>
<name>A0A7W9ZEW2_NOVIT</name>
<sequence>MTIREKAAAARLRMTAVLRALTLRDALMMIPWLTVAFVLATFPLHGASNDELVQHTYGELLWRYYASGMTDLAAFSYKNLYLYGGLFDLVAVFLQKLVPVVDVWHLRHLLSGLIGVVGLIGTARVARLLMGDRAGVIAMVLLLLTGMWSGAMFTHTKDVPFATAMVWALYYALRCAAVLPRPGMGLVLKLGLAVGCAIGLRVGAVLSIGFIGLAVLGAMVLHSGGIAARLRFLLLSVVSLLPGLSLTVVMMAVFWPWSVQDPGNILKALGTFSHFAFSMTTMVGGAEVELSDVPRTYLPQYLLVKLPEMTLAGLALAPVALAFWLKRRERNGRAGLETLARWLPVVFAALFPVVYATLSRPPMYNGIRHFLFTVPPLVVLASAGWDFLFAFVRSLRWGALCLRGAVAGFVLLAAVPLALMHPYGYAGFNSLVGWLPGAYGGWETDYWSSSLREAGEELDRVLGPRKLGERRHLVAVCAEGFQANDVLDTRFEITHVWDSAEFFISATQMGCDDTLSGAVVASVRRMGVPLAVVKDRRALLERQQLAKRPAGP</sequence>
<reference evidence="2 3" key="1">
    <citation type="submission" date="2020-08" db="EMBL/GenBank/DDBJ databases">
        <title>Genomic Encyclopedia of Type Strains, Phase IV (KMG-IV): sequencing the most valuable type-strain genomes for metagenomic binning, comparative biology and taxonomic classification.</title>
        <authorList>
            <person name="Goeker M."/>
        </authorList>
    </citation>
    <scope>NUCLEOTIDE SEQUENCE [LARGE SCALE GENOMIC DNA]</scope>
    <source>
        <strain evidence="2 3">DSM 11590</strain>
    </source>
</reference>
<feature type="transmembrane region" description="Helical" evidence="1">
    <location>
        <begin position="309"/>
        <end position="326"/>
    </location>
</feature>
<feature type="transmembrane region" description="Helical" evidence="1">
    <location>
        <begin position="399"/>
        <end position="419"/>
    </location>
</feature>
<keyword evidence="3" id="KW-1185">Reference proteome</keyword>
<accession>A0A7W9ZEW2</accession>
<dbReference type="RefSeq" id="WP_221443412.1">
    <property type="nucleotide sequence ID" value="NZ_JACIIX010000004.1"/>
</dbReference>
<feature type="transmembrane region" description="Helical" evidence="1">
    <location>
        <begin position="136"/>
        <end position="154"/>
    </location>
</feature>
<feature type="transmembrane region" description="Helical" evidence="1">
    <location>
        <begin position="110"/>
        <end position="130"/>
    </location>
</feature>
<evidence type="ECO:0000313" key="3">
    <source>
        <dbReference type="Proteomes" id="UP000544872"/>
    </source>
</evidence>
<comment type="caution">
    <text evidence="2">The sequence shown here is derived from an EMBL/GenBank/DDBJ whole genome shotgun (WGS) entry which is preliminary data.</text>
</comment>
<evidence type="ECO:0000256" key="1">
    <source>
        <dbReference type="SAM" id="Phobius"/>
    </source>
</evidence>
<feature type="transmembrane region" description="Helical" evidence="1">
    <location>
        <begin position="21"/>
        <end position="42"/>
    </location>
</feature>
<gene>
    <name evidence="2" type="ORF">FHS48_001555</name>
</gene>
<keyword evidence="1" id="KW-0812">Transmembrane</keyword>
<dbReference type="EMBL" id="JACIIX010000004">
    <property type="protein sequence ID" value="MBB6210145.1"/>
    <property type="molecule type" value="Genomic_DNA"/>
</dbReference>